<evidence type="ECO:0000313" key="4">
    <source>
        <dbReference type="Proteomes" id="UP000695007"/>
    </source>
</evidence>
<feature type="chain" id="PRO_5042460539" evidence="3">
    <location>
        <begin position="18"/>
        <end position="177"/>
    </location>
</feature>
<keyword evidence="1" id="KW-0193">Cuticle</keyword>
<keyword evidence="2" id="KW-0677">Repeat</keyword>
<name>A0AAJ6YN67_9HYME</name>
<dbReference type="Proteomes" id="UP000695007">
    <property type="component" value="Unplaced"/>
</dbReference>
<dbReference type="Pfam" id="PF11018">
    <property type="entry name" value="Cuticle_3"/>
    <property type="match status" value="1"/>
</dbReference>
<protein>
    <submittedName>
        <fullName evidence="5">Cuticle protein 76-like</fullName>
    </submittedName>
</protein>
<gene>
    <name evidence="5" type="primary">LOC105364823</name>
</gene>
<proteinExistence type="predicted"/>
<evidence type="ECO:0000313" key="5">
    <source>
        <dbReference type="RefSeq" id="XP_011501155.1"/>
    </source>
</evidence>
<evidence type="ECO:0000256" key="1">
    <source>
        <dbReference type="ARBA" id="ARBA00022460"/>
    </source>
</evidence>
<organism evidence="4 5">
    <name type="scientific">Ceratosolen solmsi marchali</name>
    <dbReference type="NCBI Taxonomy" id="326594"/>
    <lineage>
        <taxon>Eukaryota</taxon>
        <taxon>Metazoa</taxon>
        <taxon>Ecdysozoa</taxon>
        <taxon>Arthropoda</taxon>
        <taxon>Hexapoda</taxon>
        <taxon>Insecta</taxon>
        <taxon>Pterygota</taxon>
        <taxon>Neoptera</taxon>
        <taxon>Endopterygota</taxon>
        <taxon>Hymenoptera</taxon>
        <taxon>Apocrita</taxon>
        <taxon>Proctotrupomorpha</taxon>
        <taxon>Chalcidoidea</taxon>
        <taxon>Agaonidae</taxon>
        <taxon>Agaoninae</taxon>
        <taxon>Ceratosolen</taxon>
    </lineage>
</organism>
<dbReference type="RefSeq" id="XP_011501155.1">
    <property type="nucleotide sequence ID" value="XM_011502853.1"/>
</dbReference>
<sequence>MFTKIAVLSCVLAIARAGAIGVATYAAPAYTSYSAPAYTSYSAPALTATSENVYRSPGNLQSISTQSKSIATPFSSSNKHDVRITNAGVYDHIAPVAYAPAHHLAHTAPLAYSAPAVANAIAPQFAHAAPLAYSAPAVAHAAPAVAHGSSLLGVAYSPAVAVSHMTYSSPVGINYSW</sequence>
<dbReference type="PANTHER" id="PTHR39068:SF2">
    <property type="entry name" value="MIP24391P"/>
    <property type="match status" value="1"/>
</dbReference>
<evidence type="ECO:0000256" key="2">
    <source>
        <dbReference type="ARBA" id="ARBA00022737"/>
    </source>
</evidence>
<accession>A0AAJ6YN67</accession>
<dbReference type="GO" id="GO:0042302">
    <property type="term" value="F:structural constituent of cuticle"/>
    <property type="evidence" value="ECO:0007669"/>
    <property type="project" value="UniProtKB-KW"/>
</dbReference>
<evidence type="ECO:0000256" key="3">
    <source>
        <dbReference type="SAM" id="SignalP"/>
    </source>
</evidence>
<feature type="signal peptide" evidence="3">
    <location>
        <begin position="1"/>
        <end position="17"/>
    </location>
</feature>
<keyword evidence="3" id="KW-0732">Signal</keyword>
<dbReference type="PANTHER" id="PTHR39068">
    <property type="entry name" value="LARVAL/PUPAL CUTICLE PROTEIN H1C-LIKE PROTEIN-RELATED"/>
    <property type="match status" value="1"/>
</dbReference>
<keyword evidence="4" id="KW-1185">Reference proteome</keyword>
<dbReference type="GeneID" id="105364823"/>
<dbReference type="InterPro" id="IPR022727">
    <property type="entry name" value="Cuticle_C1"/>
</dbReference>
<dbReference type="KEGG" id="csol:105364823"/>
<reference evidence="5" key="1">
    <citation type="submission" date="2025-08" db="UniProtKB">
        <authorList>
            <consortium name="RefSeq"/>
        </authorList>
    </citation>
    <scope>IDENTIFICATION</scope>
</reference>
<dbReference type="AlphaFoldDB" id="A0AAJ6YN67"/>